<reference evidence="1" key="1">
    <citation type="submission" date="2021-01" db="EMBL/GenBank/DDBJ databases">
        <authorList>
            <person name="Corre E."/>
            <person name="Pelletier E."/>
            <person name="Niang G."/>
            <person name="Scheremetjew M."/>
            <person name="Finn R."/>
            <person name="Kale V."/>
            <person name="Holt S."/>
            <person name="Cochrane G."/>
            <person name="Meng A."/>
            <person name="Brown T."/>
            <person name="Cohen L."/>
        </authorList>
    </citation>
    <scope>NUCLEOTIDE SEQUENCE</scope>
    <source>
        <strain evidence="1">CCMP1594</strain>
    </source>
</reference>
<organism evidence="1">
    <name type="scientific">Eutreptiella gymnastica</name>
    <dbReference type="NCBI Taxonomy" id="73025"/>
    <lineage>
        <taxon>Eukaryota</taxon>
        <taxon>Discoba</taxon>
        <taxon>Euglenozoa</taxon>
        <taxon>Euglenida</taxon>
        <taxon>Spirocuta</taxon>
        <taxon>Euglenophyceae</taxon>
        <taxon>Eutreptiales</taxon>
        <taxon>Eutreptiaceae</taxon>
        <taxon>Eutreptiella</taxon>
    </lineage>
</organism>
<accession>A0A7S4G1V4</accession>
<proteinExistence type="predicted"/>
<dbReference type="EMBL" id="HBJA01097242">
    <property type="protein sequence ID" value="CAE0822462.1"/>
    <property type="molecule type" value="Transcribed_RNA"/>
</dbReference>
<evidence type="ECO:0000313" key="1">
    <source>
        <dbReference type="EMBL" id="CAE0822462.1"/>
    </source>
</evidence>
<dbReference type="AlphaFoldDB" id="A0A7S4G1V4"/>
<name>A0A7S4G1V4_9EUGL</name>
<protein>
    <submittedName>
        <fullName evidence="1">Uncharacterized protein</fullName>
    </submittedName>
</protein>
<sequence>MGLCGAQIVEVRHGPSTQEHELMAWVVRLLCKAVGQGVKSAQRLLFRMWQELFLIRDCLSHTPELWWALGPTFALCTTASVSLTPWHVVGPAVTATACR</sequence>
<gene>
    <name evidence="1" type="ORF">EGYM00163_LOCUS33663</name>
</gene>